<reference evidence="1 2" key="1">
    <citation type="submission" date="2021-05" db="EMBL/GenBank/DDBJ databases">
        <title>Genome Assembly of Synthetic Allotetraploid Brassica napus Reveals Homoeologous Exchanges between Subgenomes.</title>
        <authorList>
            <person name="Davis J.T."/>
        </authorList>
    </citation>
    <scope>NUCLEOTIDE SEQUENCE [LARGE SCALE GENOMIC DNA]</scope>
    <source>
        <strain evidence="2">cv. Da-Ae</strain>
        <tissue evidence="1">Seedling</tissue>
    </source>
</reference>
<organism evidence="1 2">
    <name type="scientific">Brassica napus</name>
    <name type="common">Rape</name>
    <dbReference type="NCBI Taxonomy" id="3708"/>
    <lineage>
        <taxon>Eukaryota</taxon>
        <taxon>Viridiplantae</taxon>
        <taxon>Streptophyta</taxon>
        <taxon>Embryophyta</taxon>
        <taxon>Tracheophyta</taxon>
        <taxon>Spermatophyta</taxon>
        <taxon>Magnoliopsida</taxon>
        <taxon>eudicotyledons</taxon>
        <taxon>Gunneridae</taxon>
        <taxon>Pentapetalae</taxon>
        <taxon>rosids</taxon>
        <taxon>malvids</taxon>
        <taxon>Brassicales</taxon>
        <taxon>Brassicaceae</taxon>
        <taxon>Brassiceae</taxon>
        <taxon>Brassica</taxon>
    </lineage>
</organism>
<accession>A0ABQ8C3P9</accession>
<dbReference type="Proteomes" id="UP000824890">
    <property type="component" value="Unassembled WGS sequence"/>
</dbReference>
<protein>
    <submittedName>
        <fullName evidence="1">Uncharacterized protein</fullName>
    </submittedName>
</protein>
<sequence>LKMGKLIDITGVIGTSYLGVARNVRFCTQIETFEVVDAGASTPFTIAFKMNRCLMTLLVTIWWSGSIQRIPIKLIIDKAMRNMITSFRYKADHKFAGLMCRWFKVTA</sequence>
<name>A0ABQ8C3P9_BRANA</name>
<dbReference type="EMBL" id="JAGKQM010000009">
    <property type="protein sequence ID" value="KAH0911702.1"/>
    <property type="molecule type" value="Genomic_DNA"/>
</dbReference>
<comment type="caution">
    <text evidence="1">The sequence shown here is derived from an EMBL/GenBank/DDBJ whole genome shotgun (WGS) entry which is preliminary data.</text>
</comment>
<gene>
    <name evidence="1" type="ORF">HID58_035023</name>
</gene>
<feature type="non-terminal residue" evidence="1">
    <location>
        <position position="1"/>
    </location>
</feature>
<keyword evidence="2" id="KW-1185">Reference proteome</keyword>
<proteinExistence type="predicted"/>
<evidence type="ECO:0000313" key="1">
    <source>
        <dbReference type="EMBL" id="KAH0911702.1"/>
    </source>
</evidence>
<evidence type="ECO:0000313" key="2">
    <source>
        <dbReference type="Proteomes" id="UP000824890"/>
    </source>
</evidence>